<dbReference type="RefSeq" id="WP_307804180.1">
    <property type="nucleotide sequence ID" value="NZ_BAAAMH010000010.1"/>
</dbReference>
<sequence length="184" mass="19242">MDDEPPGTGLTAAGEAAASTVRAVLEELGLPWSASGTGLFAVTLPGTAKLSTACALEVGRYGLAVRAFVARSPDEDHASVYRWLLERNLKLRGICFSLDALGDIHLTGTVALEAVTPAAVDQLLGAVATTADESFNPILERGFATSIAREWAWRRSRGESTANLAAFAHLDPDRSPGGPGDPAR</sequence>
<accession>A0ABS4ZA69</accession>
<dbReference type="Gene3D" id="3.30.1460.10">
    <property type="match status" value="1"/>
</dbReference>
<keyword evidence="2" id="KW-1185">Reference proteome</keyword>
<organism evidence="1 2">
    <name type="scientific">Microlunatus capsulatus</name>
    <dbReference type="NCBI Taxonomy" id="99117"/>
    <lineage>
        <taxon>Bacteria</taxon>
        <taxon>Bacillati</taxon>
        <taxon>Actinomycetota</taxon>
        <taxon>Actinomycetes</taxon>
        <taxon>Propionibacteriales</taxon>
        <taxon>Propionibacteriaceae</taxon>
        <taxon>Microlunatus</taxon>
    </lineage>
</organism>
<evidence type="ECO:0000313" key="1">
    <source>
        <dbReference type="EMBL" id="MBP2417854.1"/>
    </source>
</evidence>
<reference evidence="1 2" key="1">
    <citation type="submission" date="2021-03" db="EMBL/GenBank/DDBJ databases">
        <title>Sequencing the genomes of 1000 actinobacteria strains.</title>
        <authorList>
            <person name="Klenk H.-P."/>
        </authorList>
    </citation>
    <scope>NUCLEOTIDE SEQUENCE [LARGE SCALE GENOMIC DNA]</scope>
    <source>
        <strain evidence="1 2">DSM 12936</strain>
    </source>
</reference>
<gene>
    <name evidence="1" type="ORF">JOF54_002776</name>
</gene>
<dbReference type="EMBL" id="JAGIOB010000001">
    <property type="protein sequence ID" value="MBP2417854.1"/>
    <property type="molecule type" value="Genomic_DNA"/>
</dbReference>
<dbReference type="Proteomes" id="UP000758168">
    <property type="component" value="Unassembled WGS sequence"/>
</dbReference>
<dbReference type="SUPFAM" id="SSF69635">
    <property type="entry name" value="Type III secretory system chaperone-like"/>
    <property type="match status" value="1"/>
</dbReference>
<evidence type="ECO:0000313" key="2">
    <source>
        <dbReference type="Proteomes" id="UP000758168"/>
    </source>
</evidence>
<comment type="caution">
    <text evidence="1">The sequence shown here is derived from an EMBL/GenBank/DDBJ whole genome shotgun (WGS) entry which is preliminary data.</text>
</comment>
<protein>
    <recommendedName>
        <fullName evidence="3">YbjN domain-containing protein</fullName>
    </recommendedName>
</protein>
<dbReference type="InterPro" id="IPR019660">
    <property type="entry name" value="Put_sensory_transdc_reg_YbjN"/>
</dbReference>
<dbReference type="Pfam" id="PF10722">
    <property type="entry name" value="YbjN"/>
    <property type="match status" value="1"/>
</dbReference>
<evidence type="ECO:0008006" key="3">
    <source>
        <dbReference type="Google" id="ProtNLM"/>
    </source>
</evidence>
<proteinExistence type="predicted"/>
<name>A0ABS4ZA69_9ACTN</name>